<dbReference type="AlphaFoldDB" id="A0AAJ7L6H9"/>
<dbReference type="CTD" id="3156"/>
<dbReference type="InterPro" id="IPR000731">
    <property type="entry name" value="SSD"/>
</dbReference>
<comment type="pathway">
    <text evidence="2 13">Metabolic intermediate biosynthesis; (R)-mevalonate biosynthesis; (R)-mevalonate from acetyl-CoA: step 3/3.</text>
</comment>
<evidence type="ECO:0000256" key="8">
    <source>
        <dbReference type="ARBA" id="ARBA00023002"/>
    </source>
</evidence>
<dbReference type="InterPro" id="IPR009023">
    <property type="entry name" value="HMG_CoA_Rdtase_NAD(P)-bd_sf"/>
</dbReference>
<feature type="transmembrane region" description="Helical" evidence="13">
    <location>
        <begin position="49"/>
        <end position="69"/>
    </location>
</feature>
<dbReference type="EC" id="1.1.1.34" evidence="13"/>
<dbReference type="FunFam" id="3.30.70.420:FF:000001">
    <property type="entry name" value="3-hydroxy-3-methylglutaryl coenzyme A reductase"/>
    <property type="match status" value="1"/>
</dbReference>
<accession>A0AAJ7L6H9</accession>
<evidence type="ECO:0000256" key="3">
    <source>
        <dbReference type="ARBA" id="ARBA00007661"/>
    </source>
</evidence>
<evidence type="ECO:0000256" key="10">
    <source>
        <dbReference type="ARBA" id="ARBA00023180"/>
    </source>
</evidence>
<dbReference type="RefSeq" id="XP_018497212.2">
    <property type="nucleotide sequence ID" value="XM_018641696.2"/>
</dbReference>
<dbReference type="SUPFAM" id="SSF55035">
    <property type="entry name" value="NAD-binding domain of HMG-CoA reductase"/>
    <property type="match status" value="1"/>
</dbReference>
<dbReference type="SUPFAM" id="SSF56542">
    <property type="entry name" value="Substrate-binding domain of HMG-CoA reductase"/>
    <property type="match status" value="1"/>
</dbReference>
<evidence type="ECO:0000313" key="17">
    <source>
        <dbReference type="RefSeq" id="XP_018497212.2"/>
    </source>
</evidence>
<dbReference type="Gene3D" id="3.90.770.10">
    <property type="entry name" value="3-hydroxy-3-methylglutaryl-coenzyme A Reductase, Chain A, domain 2"/>
    <property type="match status" value="1"/>
</dbReference>
<dbReference type="PROSITE" id="PS00318">
    <property type="entry name" value="HMG_COA_REDUCTASE_2"/>
    <property type="match status" value="1"/>
</dbReference>
<evidence type="ECO:0000256" key="14">
    <source>
        <dbReference type="SAM" id="MobiDB-lite"/>
    </source>
</evidence>
<evidence type="ECO:0000256" key="1">
    <source>
        <dbReference type="ARBA" id="ARBA00004477"/>
    </source>
</evidence>
<gene>
    <name evidence="17" type="primary">LOC100908393</name>
</gene>
<dbReference type="GO" id="GO:0016126">
    <property type="term" value="P:sterol biosynthetic process"/>
    <property type="evidence" value="ECO:0007669"/>
    <property type="project" value="TreeGrafter"/>
</dbReference>
<dbReference type="InterPro" id="IPR004816">
    <property type="entry name" value="HMG_CoA_Rdtase_metazoan"/>
</dbReference>
<dbReference type="GO" id="GO:0008299">
    <property type="term" value="P:isoprenoid biosynthetic process"/>
    <property type="evidence" value="ECO:0007669"/>
    <property type="project" value="UniProtKB-KW"/>
</dbReference>
<keyword evidence="4 13" id="KW-0812">Transmembrane</keyword>
<feature type="region of interest" description="Disordered" evidence="14">
    <location>
        <begin position="451"/>
        <end position="474"/>
    </location>
</feature>
<keyword evidence="5 13" id="KW-0256">Endoplasmic reticulum</keyword>
<dbReference type="GO" id="GO:0050661">
    <property type="term" value="F:NADP binding"/>
    <property type="evidence" value="ECO:0007669"/>
    <property type="project" value="InterPro"/>
</dbReference>
<evidence type="ECO:0000256" key="9">
    <source>
        <dbReference type="ARBA" id="ARBA00023136"/>
    </source>
</evidence>
<evidence type="ECO:0000256" key="4">
    <source>
        <dbReference type="ARBA" id="ARBA00022692"/>
    </source>
</evidence>
<dbReference type="InterPro" id="IPR053958">
    <property type="entry name" value="HMGCR/SNAP/NPC1-like_SSD"/>
</dbReference>
<dbReference type="NCBIfam" id="TIGR00920">
    <property type="entry name" value="2A060605"/>
    <property type="match status" value="1"/>
</dbReference>
<dbReference type="PROSITE" id="PS50065">
    <property type="entry name" value="HMG_COA_REDUCTASE_4"/>
    <property type="match status" value="1"/>
</dbReference>
<dbReference type="PROSITE" id="PS50156">
    <property type="entry name" value="SSD"/>
    <property type="match status" value="1"/>
</dbReference>
<dbReference type="Gene3D" id="1.10.3270.10">
    <property type="entry name" value="HMGR, N-terminal domain"/>
    <property type="match status" value="1"/>
</dbReference>
<feature type="domain" description="SSD" evidence="15">
    <location>
        <begin position="81"/>
        <end position="238"/>
    </location>
</feature>
<feature type="transmembrane region" description="Helical" evidence="13">
    <location>
        <begin position="213"/>
        <end position="240"/>
    </location>
</feature>
<evidence type="ECO:0000256" key="11">
    <source>
        <dbReference type="ARBA" id="ARBA00023229"/>
    </source>
</evidence>
<keyword evidence="8 13" id="KW-0560">Oxidoreductase</keyword>
<proteinExistence type="inferred from homology"/>
<feature type="compositionally biased region" description="Low complexity" evidence="14">
    <location>
        <begin position="299"/>
        <end position="320"/>
    </location>
</feature>
<evidence type="ECO:0000256" key="7">
    <source>
        <dbReference type="ARBA" id="ARBA00022989"/>
    </source>
</evidence>
<feature type="transmembrane region" description="Helical" evidence="13">
    <location>
        <begin position="110"/>
        <end position="134"/>
    </location>
</feature>
<dbReference type="PANTHER" id="PTHR10572:SF24">
    <property type="entry name" value="3-HYDROXY-3-METHYLGLUTARYL-COENZYME A REDUCTASE"/>
    <property type="match status" value="1"/>
</dbReference>
<dbReference type="InterPro" id="IPR023074">
    <property type="entry name" value="HMG_CoA_Rdtase_cat_sf"/>
</dbReference>
<feature type="compositionally biased region" description="Polar residues" evidence="14">
    <location>
        <begin position="459"/>
        <end position="468"/>
    </location>
</feature>
<dbReference type="InterPro" id="IPR023282">
    <property type="entry name" value="HMG_CoA_Rdtase_N"/>
</dbReference>
<evidence type="ECO:0000256" key="12">
    <source>
        <dbReference type="ARBA" id="ARBA00049909"/>
    </source>
</evidence>
<dbReference type="GO" id="GO:0005789">
    <property type="term" value="C:endoplasmic reticulum membrane"/>
    <property type="evidence" value="ECO:0007669"/>
    <property type="project" value="UniProtKB-SubCell"/>
</dbReference>
<evidence type="ECO:0000259" key="15">
    <source>
        <dbReference type="PROSITE" id="PS50156"/>
    </source>
</evidence>
<dbReference type="Proteomes" id="UP000694867">
    <property type="component" value="Unplaced"/>
</dbReference>
<keyword evidence="11" id="KW-0414">Isoprene biosynthesis</keyword>
<dbReference type="NCBIfam" id="TIGR00533">
    <property type="entry name" value="HMG_CoA_R_NADP"/>
    <property type="match status" value="1"/>
</dbReference>
<evidence type="ECO:0000256" key="13">
    <source>
        <dbReference type="RuleBase" id="RU361219"/>
    </source>
</evidence>
<dbReference type="CDD" id="cd00643">
    <property type="entry name" value="HMG-CoA_reductase_classI"/>
    <property type="match status" value="1"/>
</dbReference>
<dbReference type="PROSITE" id="PS00066">
    <property type="entry name" value="HMG_COA_REDUCTASE_1"/>
    <property type="match status" value="1"/>
</dbReference>
<evidence type="ECO:0000256" key="5">
    <source>
        <dbReference type="ARBA" id="ARBA00022824"/>
    </source>
</evidence>
<sequence length="937" mass="101091">MSSGHSVRLDNVIVSDYDNRLSEPILEMKVLNVMFYQHGYFVSSHPWEVIVAALTLMLTLGITAFNIGYPGALQNTPGYQGSEMHVLVVLAAMLNASHQFKHVYQNGSRLVIAVSLAYALFAGIIFIGCLLCLFGQTLSQIKDAFPLFLIMVDMNKAVNLAQQTFKSASQDGICSAIASGLAMMGPGLTLDTVVKTLVIEIGTTSGVSRLESLATYVVLSSIVTYVVFLTFYPALLALIFEVTRMESDQNPAASQEDEPNPVLERVKVIMSAGLMLVHAHNRWPLNRCASPKSIASTGSNQSAQSFSASSSGASPATPESPTLPAADTSEAMPRLYEQMTGTGGPASWWWLSIEQVVILGVALAIAVKYLFFERRAQLKQQLSAAAKDLIEGSDNRTGRAIPQCEVVPTREYRENVRRVSSDLDERKISPFMIGDGEFDRADKTVQTDLPFISHRDAQETNSGSNPRETQAERPCRGVPECLELLADAEKGPRELTDEEVIMLLDKKEIQLYKLENVLDDHVRGVAIRRYMIAREAGIGSALDKLPYRHYDYEKVFGACCENVIGYMPVPVGIAGPLILDGRSFHVPMSTTEGCLIASTNRGCRAIARAGGAYSTITGDGMTRGPVVKLPTVAEAQQVKLWLEKPENFAEIKEAFDSTSRYARLKYIHCQLTGVRLFIRFVSTTGDAMGMNMLSKGTDVAISHLQKIFPKMAVIAVSGNFCTDKKPSAMNWIEGRGKSVSCEATIPAHVVRDVLKTSASDLVEVNLSKNLIGSAMAGSIGGFNAQAANIVTAIFIATGQDPAQNVESSNCITVIERCGVNNEDIHIQCTMPSIEVGTVGGGTVLPPQESMLELLGVKGASTDEPGENARTLAKVVCGAVVAGELSLLSALAARDLVKSHMRHNRSVVNMAPLSNSGNPPATVSVDKRGLLSACPVSE</sequence>
<organism evidence="16 17">
    <name type="scientific">Galendromus occidentalis</name>
    <name type="common">western predatory mite</name>
    <dbReference type="NCBI Taxonomy" id="34638"/>
    <lineage>
        <taxon>Eukaryota</taxon>
        <taxon>Metazoa</taxon>
        <taxon>Ecdysozoa</taxon>
        <taxon>Arthropoda</taxon>
        <taxon>Chelicerata</taxon>
        <taxon>Arachnida</taxon>
        <taxon>Acari</taxon>
        <taxon>Parasitiformes</taxon>
        <taxon>Mesostigmata</taxon>
        <taxon>Gamasina</taxon>
        <taxon>Phytoseioidea</taxon>
        <taxon>Phytoseiidae</taxon>
        <taxon>Typhlodrominae</taxon>
        <taxon>Galendromus</taxon>
    </lineage>
</organism>
<evidence type="ECO:0000313" key="16">
    <source>
        <dbReference type="Proteomes" id="UP000694867"/>
    </source>
</evidence>
<dbReference type="FunFam" id="1.10.3270.10:FF:000001">
    <property type="entry name" value="3-hydroxy-3-methylglutaryl coenzyme A reductase"/>
    <property type="match status" value="1"/>
</dbReference>
<keyword evidence="9 13" id="KW-0472">Membrane</keyword>
<keyword evidence="10" id="KW-0325">Glycoprotein</keyword>
<dbReference type="GO" id="GO:0015936">
    <property type="term" value="P:coenzyme A metabolic process"/>
    <property type="evidence" value="ECO:0007669"/>
    <property type="project" value="InterPro"/>
</dbReference>
<keyword evidence="16" id="KW-1185">Reference proteome</keyword>
<keyword evidence="6 13" id="KW-0521">NADP</keyword>
<dbReference type="GeneID" id="100908393"/>
<dbReference type="InterPro" id="IPR002202">
    <property type="entry name" value="HMG_CoA_Rdtase"/>
</dbReference>
<dbReference type="KEGG" id="goe:100908393"/>
<comment type="subcellular location">
    <subcellularLocation>
        <location evidence="1 13">Endoplasmic reticulum membrane</location>
        <topology evidence="1 13">Multi-pass membrane protein</topology>
    </subcellularLocation>
</comment>
<dbReference type="FunFam" id="3.90.770.10:FF:000001">
    <property type="entry name" value="3-hydroxy-3-methylglutaryl coenzyme A reductase"/>
    <property type="match status" value="1"/>
</dbReference>
<dbReference type="Pfam" id="PF00368">
    <property type="entry name" value="HMG-CoA_red"/>
    <property type="match status" value="1"/>
</dbReference>
<dbReference type="PRINTS" id="PR00071">
    <property type="entry name" value="HMGCOARDTASE"/>
</dbReference>
<dbReference type="Pfam" id="PF12349">
    <property type="entry name" value="Sterol-sensing"/>
    <property type="match status" value="1"/>
</dbReference>
<comment type="similarity">
    <text evidence="3 13">Belongs to the HMG-CoA reductase family.</text>
</comment>
<evidence type="ECO:0000256" key="2">
    <source>
        <dbReference type="ARBA" id="ARBA00005084"/>
    </source>
</evidence>
<dbReference type="InterPro" id="IPR004554">
    <property type="entry name" value="HMG_CoA_Rdtase_eu_arc"/>
</dbReference>
<dbReference type="GO" id="GO:0004420">
    <property type="term" value="F:hydroxymethylglutaryl-CoA reductase (NADPH) activity"/>
    <property type="evidence" value="ECO:0007669"/>
    <property type="project" value="UniProtKB-EC"/>
</dbReference>
<evidence type="ECO:0000256" key="6">
    <source>
        <dbReference type="ARBA" id="ARBA00022857"/>
    </source>
</evidence>
<name>A0AAJ7L6H9_9ACAR</name>
<comment type="catalytic activity">
    <reaction evidence="12">
        <text>(R)-mevalonate + 2 NADP(+) + CoA = (3S)-3-hydroxy-3-methylglutaryl-CoA + 2 NADPH + 2 H(+)</text>
        <dbReference type="Rhea" id="RHEA:15989"/>
        <dbReference type="ChEBI" id="CHEBI:15378"/>
        <dbReference type="ChEBI" id="CHEBI:36464"/>
        <dbReference type="ChEBI" id="CHEBI:43074"/>
        <dbReference type="ChEBI" id="CHEBI:57287"/>
        <dbReference type="ChEBI" id="CHEBI:57783"/>
        <dbReference type="ChEBI" id="CHEBI:58349"/>
        <dbReference type="EC" id="1.1.1.34"/>
    </reaction>
    <physiologicalReaction direction="right-to-left" evidence="12">
        <dbReference type="Rhea" id="RHEA:15991"/>
    </physiologicalReaction>
</comment>
<dbReference type="Gene3D" id="3.30.70.420">
    <property type="entry name" value="Hydroxymethylglutaryl-CoA reductase, class I/II, NAD/NADP-binding domain"/>
    <property type="match status" value="1"/>
</dbReference>
<protein>
    <recommendedName>
        <fullName evidence="13">3-hydroxy-3-methylglutaryl coenzyme A reductase</fullName>
        <shortName evidence="13">HMG-CoA reductase</shortName>
        <ecNumber evidence="13">1.1.1.34</ecNumber>
    </recommendedName>
</protein>
<reference evidence="17" key="1">
    <citation type="submission" date="2025-08" db="UniProtKB">
        <authorList>
            <consortium name="RefSeq"/>
        </authorList>
    </citation>
    <scope>IDENTIFICATION</scope>
</reference>
<dbReference type="PROSITE" id="PS01192">
    <property type="entry name" value="HMG_COA_REDUCTASE_3"/>
    <property type="match status" value="1"/>
</dbReference>
<keyword evidence="7 13" id="KW-1133">Transmembrane helix</keyword>
<dbReference type="InterPro" id="IPR023076">
    <property type="entry name" value="HMG_CoA_Rdtase_CS"/>
</dbReference>
<dbReference type="InterPro" id="IPR009029">
    <property type="entry name" value="HMG_CoA_Rdtase_sub-bd_dom_sf"/>
</dbReference>
<feature type="region of interest" description="Disordered" evidence="14">
    <location>
        <begin position="294"/>
        <end position="326"/>
    </location>
</feature>
<dbReference type="PANTHER" id="PTHR10572">
    <property type="entry name" value="3-HYDROXY-3-METHYLGLUTARYL-COENZYME A REDUCTASE"/>
    <property type="match status" value="1"/>
</dbReference>
<dbReference type="GO" id="GO:0005778">
    <property type="term" value="C:peroxisomal membrane"/>
    <property type="evidence" value="ECO:0007669"/>
    <property type="project" value="TreeGrafter"/>
</dbReference>